<name>A0A1T5GKS2_9BACT</name>
<dbReference type="Proteomes" id="UP000190897">
    <property type="component" value="Unassembled WGS sequence"/>
</dbReference>
<organism evidence="2 3">
    <name type="scientific">Dyadobacter psychrophilus</name>
    <dbReference type="NCBI Taxonomy" id="651661"/>
    <lineage>
        <taxon>Bacteria</taxon>
        <taxon>Pseudomonadati</taxon>
        <taxon>Bacteroidota</taxon>
        <taxon>Cytophagia</taxon>
        <taxon>Cytophagales</taxon>
        <taxon>Spirosomataceae</taxon>
        <taxon>Dyadobacter</taxon>
    </lineage>
</organism>
<proteinExistence type="predicted"/>
<gene>
    <name evidence="2" type="ORF">SAMN05660293_04065</name>
</gene>
<dbReference type="RefSeq" id="WP_082216584.1">
    <property type="nucleotide sequence ID" value="NZ_FUZA01000006.1"/>
</dbReference>
<dbReference type="AlphaFoldDB" id="A0A1T5GKS2"/>
<sequence>MKNIFTLLFLVCLCITQLTDNAFAQGCVAIRGMSHAGATSADFFKQQDGKFQVNAGYRFFRSYKHFRGDHEEKERVEQGTEVINVAHALDLGLTYQPNMRWSISVTLPVQHNDRSSLYEHYGNAITANPEQKRFHTSSKGIGDLRISTSYWLRDPLKMPKFNIAIGGGIKLPTGDKAVEGEFHKLDKEGNDYTIVKPVDQSIQLGDGAVGFFLETQGYVSFTPKTALYFNGFYLSNPKEHNGVNRNPQAATIDPIVGYFAAVDQFAARLGVSQALGGGFSVLLGGRAEGVPSDDLIGSSKGYRRPGYVISGEPGVAYIKNKFSASLSVPVALYRNRTKSYADKQDVTGKSHGDAAFADYLISFSVSRWF</sequence>
<dbReference type="EMBL" id="FUZA01000006">
    <property type="protein sequence ID" value="SKC08950.1"/>
    <property type="molecule type" value="Genomic_DNA"/>
</dbReference>
<keyword evidence="1" id="KW-0732">Signal</keyword>
<dbReference type="STRING" id="651661.SAMN05660293_04065"/>
<evidence type="ECO:0008006" key="4">
    <source>
        <dbReference type="Google" id="ProtNLM"/>
    </source>
</evidence>
<evidence type="ECO:0000313" key="3">
    <source>
        <dbReference type="Proteomes" id="UP000190897"/>
    </source>
</evidence>
<feature type="chain" id="PRO_5013387001" description="Transporter" evidence="1">
    <location>
        <begin position="25"/>
        <end position="369"/>
    </location>
</feature>
<evidence type="ECO:0000256" key="1">
    <source>
        <dbReference type="SAM" id="SignalP"/>
    </source>
</evidence>
<protein>
    <recommendedName>
        <fullName evidence="4">Transporter</fullName>
    </recommendedName>
</protein>
<evidence type="ECO:0000313" key="2">
    <source>
        <dbReference type="EMBL" id="SKC08950.1"/>
    </source>
</evidence>
<reference evidence="3" key="1">
    <citation type="submission" date="2017-02" db="EMBL/GenBank/DDBJ databases">
        <authorList>
            <person name="Varghese N."/>
            <person name="Submissions S."/>
        </authorList>
    </citation>
    <scope>NUCLEOTIDE SEQUENCE [LARGE SCALE GENOMIC DNA]</scope>
    <source>
        <strain evidence="3">DSM 22270</strain>
    </source>
</reference>
<feature type="signal peptide" evidence="1">
    <location>
        <begin position="1"/>
        <end position="24"/>
    </location>
</feature>
<dbReference type="OrthoDB" id="735059at2"/>
<keyword evidence="3" id="KW-1185">Reference proteome</keyword>
<accession>A0A1T5GKS2</accession>